<dbReference type="PANTHER" id="PTHR44163">
    <property type="entry name" value="U3 SMALL NUCLEOLAR RNA-ASSOCIATED PROTEIN 4 HOMOLOG"/>
    <property type="match status" value="1"/>
</dbReference>
<dbReference type="InterPro" id="IPR015943">
    <property type="entry name" value="WD40/YVTN_repeat-like_dom_sf"/>
</dbReference>
<dbReference type="Proteomes" id="UP000285301">
    <property type="component" value="Unassembled WGS sequence"/>
</dbReference>
<accession>A0A3S3NDF7</accession>
<reference evidence="1 2" key="1">
    <citation type="journal article" date="2018" name="Gigascience">
        <title>Genomes of trombidid mites reveal novel predicted allergens and laterally-transferred genes associated with secondary metabolism.</title>
        <authorList>
            <person name="Dong X."/>
            <person name="Chaisiri K."/>
            <person name="Xia D."/>
            <person name="Armstrong S.D."/>
            <person name="Fang Y."/>
            <person name="Donnelly M.J."/>
            <person name="Kadowaki T."/>
            <person name="McGarry J.W."/>
            <person name="Darby A.C."/>
            <person name="Makepeace B.L."/>
        </authorList>
    </citation>
    <scope>NUCLEOTIDE SEQUENCE [LARGE SCALE GENOMIC DNA]</scope>
    <source>
        <strain evidence="1">UoL-WK</strain>
    </source>
</reference>
<dbReference type="GO" id="GO:0034455">
    <property type="term" value="C:t-UTP complex"/>
    <property type="evidence" value="ECO:0007669"/>
    <property type="project" value="TreeGrafter"/>
</dbReference>
<dbReference type="GO" id="GO:0000462">
    <property type="term" value="P:maturation of SSU-rRNA from tricistronic rRNA transcript (SSU-rRNA, 5.8S rRNA, LSU-rRNA)"/>
    <property type="evidence" value="ECO:0007669"/>
    <property type="project" value="InterPro"/>
</dbReference>
<evidence type="ECO:0000313" key="2">
    <source>
        <dbReference type="Proteomes" id="UP000285301"/>
    </source>
</evidence>
<dbReference type="SUPFAM" id="SSF50978">
    <property type="entry name" value="WD40 repeat-like"/>
    <property type="match status" value="1"/>
</dbReference>
<feature type="non-terminal residue" evidence="1">
    <location>
        <position position="1"/>
    </location>
</feature>
<protein>
    <recommendedName>
        <fullName evidence="3">WD repeat-containing protein 55 homolog</fullName>
    </recommendedName>
</protein>
<dbReference type="GO" id="GO:0032040">
    <property type="term" value="C:small-subunit processome"/>
    <property type="evidence" value="ECO:0007669"/>
    <property type="project" value="TreeGrafter"/>
</dbReference>
<comment type="caution">
    <text evidence="1">The sequence shown here is derived from an EMBL/GenBank/DDBJ whole genome shotgun (WGS) entry which is preliminary data.</text>
</comment>
<dbReference type="OrthoDB" id="8883818at2759"/>
<dbReference type="EMBL" id="NCKU01011253">
    <property type="protein sequence ID" value="RWS00507.1"/>
    <property type="molecule type" value="Genomic_DNA"/>
</dbReference>
<dbReference type="InterPro" id="IPR001680">
    <property type="entry name" value="WD40_rpt"/>
</dbReference>
<dbReference type="GO" id="GO:0003723">
    <property type="term" value="F:RNA binding"/>
    <property type="evidence" value="ECO:0007669"/>
    <property type="project" value="TreeGrafter"/>
</dbReference>
<evidence type="ECO:0008006" key="3">
    <source>
        <dbReference type="Google" id="ProtNLM"/>
    </source>
</evidence>
<name>A0A3S3NDF7_9ACAR</name>
<organism evidence="1 2">
    <name type="scientific">Dinothrombium tinctorium</name>
    <dbReference type="NCBI Taxonomy" id="1965070"/>
    <lineage>
        <taxon>Eukaryota</taxon>
        <taxon>Metazoa</taxon>
        <taxon>Ecdysozoa</taxon>
        <taxon>Arthropoda</taxon>
        <taxon>Chelicerata</taxon>
        <taxon>Arachnida</taxon>
        <taxon>Acari</taxon>
        <taxon>Acariformes</taxon>
        <taxon>Trombidiformes</taxon>
        <taxon>Prostigmata</taxon>
        <taxon>Anystina</taxon>
        <taxon>Parasitengona</taxon>
        <taxon>Trombidioidea</taxon>
        <taxon>Trombidiidae</taxon>
        <taxon>Dinothrombium</taxon>
    </lineage>
</organism>
<dbReference type="InterPro" id="IPR046351">
    <property type="entry name" value="UTP4"/>
</dbReference>
<proteinExistence type="predicted"/>
<dbReference type="AlphaFoldDB" id="A0A3S3NDF7"/>
<keyword evidence="2" id="KW-1185">Reference proteome</keyword>
<gene>
    <name evidence="1" type="ORF">B4U79_16858</name>
</gene>
<sequence>GTIKKSYAVTSGAAWCLDFDDSLTYAAIGTEEGYVCIFRLGDGLLEDEVNFDRTLVKSESRILCIKWFKKQKTQLLITGSIGTIKFWNYDTRQCVEVIKVGSETTIVWCLYVLRDFVIVSGDSNGCTSFWDGNSATLLKSYKQHKADVLCLCESRTGGIFSSGVDPVIIEFKPTTNSRFVPGDPLHIHTHDVRALTLHPSGWLYSGGIDVYLIKSFYPPKTVVRYSPYFADNVHICEDLLMFQYNRTIEIWKLGSTEENDLAEKEGTRLSLANNAVKLLEFNAKKTIQKSAFSKEWIVYSTFEDLRFFTFSPNNIEKVPILFEPFSGTVDQMEICDTFLVLSTGLLVCVLQLDMSGIVSLYSKTMKSRVNKICSSAEQFAVKTADENVSVFTIKNGEMIATFRIDFSPLIMKFNMKNELWLASSDHRLLNYNIRKNRIEDCLRINEFDVFTPTRDIIFFNHYLIVHNENVVVFMNTNTKKKKTCLRYRHIIKLASIENRKNEFALVELTPEFIFKKLPDAFFRKKFGT</sequence>
<evidence type="ECO:0000313" key="1">
    <source>
        <dbReference type="EMBL" id="RWS00507.1"/>
    </source>
</evidence>
<dbReference type="SMART" id="SM00320">
    <property type="entry name" value="WD40"/>
    <property type="match status" value="5"/>
</dbReference>
<dbReference type="Gene3D" id="2.130.10.10">
    <property type="entry name" value="YVTN repeat-like/Quinoprotein amine dehydrogenase"/>
    <property type="match status" value="2"/>
</dbReference>
<dbReference type="InterPro" id="IPR036322">
    <property type="entry name" value="WD40_repeat_dom_sf"/>
</dbReference>
<dbReference type="STRING" id="1965070.A0A3S3NDF7"/>
<dbReference type="PANTHER" id="PTHR44163:SF1">
    <property type="entry name" value="U3 SMALL NUCLEOLAR RNA-ASSOCIATED PROTEIN 4 HOMOLOG"/>
    <property type="match status" value="1"/>
</dbReference>
<dbReference type="GO" id="GO:0030686">
    <property type="term" value="C:90S preribosome"/>
    <property type="evidence" value="ECO:0007669"/>
    <property type="project" value="InterPro"/>
</dbReference>